<evidence type="ECO:0000256" key="7">
    <source>
        <dbReference type="ARBA" id="ARBA00023136"/>
    </source>
</evidence>
<evidence type="ECO:0000256" key="5">
    <source>
        <dbReference type="ARBA" id="ARBA00022725"/>
    </source>
</evidence>
<dbReference type="PANTHER" id="PTHR21137:SF35">
    <property type="entry name" value="ODORANT RECEPTOR 19A-RELATED"/>
    <property type="match status" value="1"/>
</dbReference>
<proteinExistence type="inferred from homology"/>
<dbReference type="GO" id="GO:0005886">
    <property type="term" value="C:plasma membrane"/>
    <property type="evidence" value="ECO:0007669"/>
    <property type="project" value="UniProtKB-SubCell"/>
</dbReference>
<dbReference type="EMBL" id="JAQQBR010001833">
    <property type="protein sequence ID" value="KAK0163138.1"/>
    <property type="molecule type" value="Genomic_DNA"/>
</dbReference>
<name>A0AA39F587_MICHY</name>
<comment type="similarity">
    <text evidence="10">Belongs to the insect chemoreceptor superfamily. Heteromeric odorant receptor channel (TC 1.A.69) family.</text>
</comment>
<sequence length="382" mass="43645">MFEVTPETAFAFTKLSVNLVLSWPPNKTASKREIIIFHIKWWMLWFNSIFLVIPLIYAAYNDRRDTLLLTKSLCLAVSCSQATIKMLICKIMHNRMQFVIEEMECYVRNAEIDERELFLRHTKNCGFLHVSFIGASLLASIGVILGPLVLPQSLPTEAKYPFSVEEHPVLEIIYVQQSIAGIQVASIGAIDCQIAMMSWNIIIRLKYLGRQMTNIGNLEEFSLYIQKHQYILQLSQEVIFISRYIILTTVIMTTLSIVFGAVHIIGDQPITVKIQFTIVVLGFCGLLYINAWPSEILIRSCQNIGSAIYESDWAKINYNKDIIFVIQRTRIPEVISIPGFLPELSLSYYTSALSFFTTLRMIMMKLESTVTITSNLPDENLN</sequence>
<keyword evidence="9 10" id="KW-0807">Transducer</keyword>
<keyword evidence="6 10" id="KW-1133">Transmembrane helix</keyword>
<feature type="transmembrane region" description="Helical" evidence="10">
    <location>
        <begin position="41"/>
        <end position="60"/>
    </location>
</feature>
<keyword evidence="8 10" id="KW-0675">Receptor</keyword>
<reference evidence="11" key="1">
    <citation type="journal article" date="2023" name="bioRxiv">
        <title>Scaffold-level genome assemblies of two parasitoid biocontrol wasps reveal the parthenogenesis mechanism and an associated novel virus.</title>
        <authorList>
            <person name="Inwood S."/>
            <person name="Skelly J."/>
            <person name="Guhlin J."/>
            <person name="Harrop T."/>
            <person name="Goldson S."/>
            <person name="Dearden P."/>
        </authorList>
    </citation>
    <scope>NUCLEOTIDE SEQUENCE</scope>
    <source>
        <strain evidence="11">Lincoln</strain>
        <tissue evidence="11">Whole body</tissue>
    </source>
</reference>
<evidence type="ECO:0000256" key="2">
    <source>
        <dbReference type="ARBA" id="ARBA00022475"/>
    </source>
</evidence>
<keyword evidence="3 10" id="KW-0716">Sensory transduction</keyword>
<evidence type="ECO:0000256" key="9">
    <source>
        <dbReference type="ARBA" id="ARBA00023224"/>
    </source>
</evidence>
<feature type="transmembrane region" description="Helical" evidence="10">
    <location>
        <begin position="272"/>
        <end position="289"/>
    </location>
</feature>
<evidence type="ECO:0000313" key="11">
    <source>
        <dbReference type="EMBL" id="KAK0163138.1"/>
    </source>
</evidence>
<comment type="subcellular location">
    <subcellularLocation>
        <location evidence="1 10">Cell membrane</location>
        <topology evidence="1 10">Multi-pass membrane protein</topology>
    </subcellularLocation>
</comment>
<dbReference type="AlphaFoldDB" id="A0AA39F587"/>
<dbReference type="GO" id="GO:0007165">
    <property type="term" value="P:signal transduction"/>
    <property type="evidence" value="ECO:0007669"/>
    <property type="project" value="UniProtKB-KW"/>
</dbReference>
<evidence type="ECO:0000256" key="3">
    <source>
        <dbReference type="ARBA" id="ARBA00022606"/>
    </source>
</evidence>
<protein>
    <recommendedName>
        <fullName evidence="10">Odorant receptor</fullName>
    </recommendedName>
</protein>
<comment type="caution">
    <text evidence="10">Lacks conserved residue(s) required for the propagation of feature annotation.</text>
</comment>
<evidence type="ECO:0000256" key="10">
    <source>
        <dbReference type="RuleBase" id="RU351113"/>
    </source>
</evidence>
<organism evidence="11 12">
    <name type="scientific">Microctonus hyperodae</name>
    <name type="common">Parasitoid wasp</name>
    <dbReference type="NCBI Taxonomy" id="165561"/>
    <lineage>
        <taxon>Eukaryota</taxon>
        <taxon>Metazoa</taxon>
        <taxon>Ecdysozoa</taxon>
        <taxon>Arthropoda</taxon>
        <taxon>Hexapoda</taxon>
        <taxon>Insecta</taxon>
        <taxon>Pterygota</taxon>
        <taxon>Neoptera</taxon>
        <taxon>Endopterygota</taxon>
        <taxon>Hymenoptera</taxon>
        <taxon>Apocrita</taxon>
        <taxon>Ichneumonoidea</taxon>
        <taxon>Braconidae</taxon>
        <taxon>Euphorinae</taxon>
        <taxon>Microctonus</taxon>
    </lineage>
</organism>
<keyword evidence="7 10" id="KW-0472">Membrane</keyword>
<evidence type="ECO:0000256" key="4">
    <source>
        <dbReference type="ARBA" id="ARBA00022692"/>
    </source>
</evidence>
<keyword evidence="5 10" id="KW-0552">Olfaction</keyword>
<keyword evidence="4 10" id="KW-0812">Transmembrane</keyword>
<feature type="transmembrane region" description="Helical" evidence="10">
    <location>
        <begin position="179"/>
        <end position="202"/>
    </location>
</feature>
<keyword evidence="2" id="KW-1003">Cell membrane</keyword>
<keyword evidence="12" id="KW-1185">Reference proteome</keyword>
<reference evidence="11" key="2">
    <citation type="submission" date="2023-03" db="EMBL/GenBank/DDBJ databases">
        <authorList>
            <person name="Inwood S.N."/>
            <person name="Skelly J.G."/>
            <person name="Guhlin J."/>
            <person name="Harrop T.W.R."/>
            <person name="Goldson S.G."/>
            <person name="Dearden P.K."/>
        </authorList>
    </citation>
    <scope>NUCLEOTIDE SEQUENCE</scope>
    <source>
        <strain evidence="11">Lincoln</strain>
        <tissue evidence="11">Whole body</tissue>
    </source>
</reference>
<gene>
    <name evidence="11" type="ORF">PV327_006846</name>
</gene>
<dbReference type="GO" id="GO:0005549">
    <property type="term" value="F:odorant binding"/>
    <property type="evidence" value="ECO:0007669"/>
    <property type="project" value="InterPro"/>
</dbReference>
<comment type="caution">
    <text evidence="11">The sequence shown here is derived from an EMBL/GenBank/DDBJ whole genome shotgun (WGS) entry which is preliminary data.</text>
</comment>
<dbReference type="PANTHER" id="PTHR21137">
    <property type="entry name" value="ODORANT RECEPTOR"/>
    <property type="match status" value="1"/>
</dbReference>
<evidence type="ECO:0000256" key="8">
    <source>
        <dbReference type="ARBA" id="ARBA00023170"/>
    </source>
</evidence>
<dbReference type="Proteomes" id="UP001168972">
    <property type="component" value="Unassembled WGS sequence"/>
</dbReference>
<dbReference type="GO" id="GO:0004984">
    <property type="term" value="F:olfactory receptor activity"/>
    <property type="evidence" value="ECO:0007669"/>
    <property type="project" value="InterPro"/>
</dbReference>
<feature type="transmembrane region" description="Helical" evidence="10">
    <location>
        <begin position="127"/>
        <end position="150"/>
    </location>
</feature>
<evidence type="ECO:0000313" key="12">
    <source>
        <dbReference type="Proteomes" id="UP001168972"/>
    </source>
</evidence>
<accession>A0AA39F587</accession>
<evidence type="ECO:0000256" key="1">
    <source>
        <dbReference type="ARBA" id="ARBA00004651"/>
    </source>
</evidence>
<feature type="transmembrane region" description="Helical" evidence="10">
    <location>
        <begin position="244"/>
        <end position="266"/>
    </location>
</feature>
<dbReference type="Pfam" id="PF02949">
    <property type="entry name" value="7tm_6"/>
    <property type="match status" value="1"/>
</dbReference>
<evidence type="ECO:0000256" key="6">
    <source>
        <dbReference type="ARBA" id="ARBA00022989"/>
    </source>
</evidence>
<dbReference type="InterPro" id="IPR004117">
    <property type="entry name" value="7tm6_olfct_rcpt"/>
</dbReference>